<gene>
    <name evidence="4" type="ORF">CEUSTIGMA_g12409.t1</name>
</gene>
<feature type="compositionally biased region" description="Polar residues" evidence="2">
    <location>
        <begin position="464"/>
        <end position="486"/>
    </location>
</feature>
<evidence type="ECO:0000256" key="2">
    <source>
        <dbReference type="SAM" id="MobiDB-lite"/>
    </source>
</evidence>
<dbReference type="PANTHER" id="PTHR47650">
    <property type="entry name" value="ZINC FINGER CCCH DOMAIN-CONTAINING PROTEIN 22"/>
    <property type="match status" value="1"/>
</dbReference>
<feature type="compositionally biased region" description="Basic residues" evidence="2">
    <location>
        <begin position="385"/>
        <end position="400"/>
    </location>
</feature>
<reference evidence="4 5" key="1">
    <citation type="submission" date="2017-08" db="EMBL/GenBank/DDBJ databases">
        <title>Acidophilic green algal genome provides insights into adaptation to an acidic environment.</title>
        <authorList>
            <person name="Hirooka S."/>
            <person name="Hirose Y."/>
            <person name="Kanesaki Y."/>
            <person name="Higuchi S."/>
            <person name="Fujiwara T."/>
            <person name="Onuma R."/>
            <person name="Era A."/>
            <person name="Ohbayashi R."/>
            <person name="Uzuka A."/>
            <person name="Nozaki H."/>
            <person name="Yoshikawa H."/>
            <person name="Miyagishima S.Y."/>
        </authorList>
    </citation>
    <scope>NUCLEOTIDE SEQUENCE [LARGE SCALE GENOMIC DNA]</scope>
    <source>
        <strain evidence="4 5">NIES-2499</strain>
    </source>
</reference>
<name>A0A250XPK3_9CHLO</name>
<accession>A0A250XPK3</accession>
<dbReference type="GO" id="GO:0003676">
    <property type="term" value="F:nucleic acid binding"/>
    <property type="evidence" value="ECO:0007669"/>
    <property type="project" value="InterPro"/>
</dbReference>
<proteinExistence type="predicted"/>
<organism evidence="4 5">
    <name type="scientific">Chlamydomonas eustigma</name>
    <dbReference type="NCBI Taxonomy" id="1157962"/>
    <lineage>
        <taxon>Eukaryota</taxon>
        <taxon>Viridiplantae</taxon>
        <taxon>Chlorophyta</taxon>
        <taxon>core chlorophytes</taxon>
        <taxon>Chlorophyceae</taxon>
        <taxon>CS clade</taxon>
        <taxon>Chlamydomonadales</taxon>
        <taxon>Chlamydomonadaceae</taxon>
        <taxon>Chlamydomonas</taxon>
    </lineage>
</organism>
<dbReference type="OrthoDB" id="551361at2759"/>
<dbReference type="PROSITE" id="PS50174">
    <property type="entry name" value="G_PATCH"/>
    <property type="match status" value="1"/>
</dbReference>
<dbReference type="STRING" id="1157962.A0A250XPK3"/>
<dbReference type="Pfam" id="PF01585">
    <property type="entry name" value="G-patch"/>
    <property type="match status" value="1"/>
</dbReference>
<evidence type="ECO:0000259" key="3">
    <source>
        <dbReference type="PROSITE" id="PS50174"/>
    </source>
</evidence>
<protein>
    <recommendedName>
        <fullName evidence="3">G-patch domain-containing protein</fullName>
    </recommendedName>
</protein>
<feature type="region of interest" description="Disordered" evidence="2">
    <location>
        <begin position="233"/>
        <end position="262"/>
    </location>
</feature>
<feature type="compositionally biased region" description="Basic and acidic residues" evidence="2">
    <location>
        <begin position="405"/>
        <end position="419"/>
    </location>
</feature>
<evidence type="ECO:0000313" key="5">
    <source>
        <dbReference type="Proteomes" id="UP000232323"/>
    </source>
</evidence>
<dbReference type="Proteomes" id="UP000232323">
    <property type="component" value="Unassembled WGS sequence"/>
</dbReference>
<comment type="caution">
    <text evidence="4">The sequence shown here is derived from an EMBL/GenBank/DDBJ whole genome shotgun (WGS) entry which is preliminary data.</text>
</comment>
<dbReference type="InterPro" id="IPR000467">
    <property type="entry name" value="G_patch_dom"/>
</dbReference>
<sequence>MDDYENELKEQIEEQKQALQDVEEALGAEESEELSQMVLELKNAISELETALLEMKKAKLLASFDLHEEPASCNDLQTLIPGDHWKTPELEKFPSGSDCRFRYQDGRWYSGRVMSTVSMGDGHHEVVVEFKIPIRPHMLEHITLHSGCVEVPPPSYWKGGSHHLFGHVTAGHPAFIRPGVVVQSHEAMEPLSSKLWIQVSVKAIDEMSGTAVVTPQPGSASITVSLDDLVLQPCLPESDSSDDTDDMDSDTDEEQPQFEEGEGCCYAASRGLEDEEGAGGSGADEDVGHVGLGLDVFGHARMAAEAGPQTDTAHFAEWEVHSRGIASRLLARMGYVKGSGLGRSGSGIAAPVLVELLPQRQGLGRRAAGSKDESGQCDGGVQSGRVKKRRGGERSRRKKQAAASRQEREAKIDEQHQAELQRGPGAVGLFSFINRQLGDQSEAASKLKAVEGNLLKDLQPHSGRFSSQTNLTSPGSGDMNPSSTSGRRAPATSVAAGGPTRQQQQMQVAAADRHALMKQEDKIAACQAKVKHFQAMLERNRDNKQLSSQVRATLDLAVKELESCHNDHARMKKSINGKESKEKFWGKF</sequence>
<evidence type="ECO:0000256" key="1">
    <source>
        <dbReference type="SAM" id="Coils"/>
    </source>
</evidence>
<dbReference type="PANTHER" id="PTHR47650:SF2">
    <property type="entry name" value="ZINC FINGER CCCH DOMAIN-CONTAINING PROTEIN 22"/>
    <property type="match status" value="1"/>
</dbReference>
<feature type="coiled-coil region" evidence="1">
    <location>
        <begin position="1"/>
        <end position="61"/>
    </location>
</feature>
<feature type="region of interest" description="Disordered" evidence="2">
    <location>
        <begin position="458"/>
        <end position="502"/>
    </location>
</feature>
<feature type="region of interest" description="Disordered" evidence="2">
    <location>
        <begin position="364"/>
        <end position="421"/>
    </location>
</feature>
<evidence type="ECO:0000313" key="4">
    <source>
        <dbReference type="EMBL" id="GAX84988.1"/>
    </source>
</evidence>
<feature type="compositionally biased region" description="Acidic residues" evidence="2">
    <location>
        <begin position="239"/>
        <end position="262"/>
    </location>
</feature>
<dbReference type="EMBL" id="BEGY01000144">
    <property type="protein sequence ID" value="GAX84988.1"/>
    <property type="molecule type" value="Genomic_DNA"/>
</dbReference>
<keyword evidence="1" id="KW-0175">Coiled coil</keyword>
<dbReference type="SMART" id="SM00443">
    <property type="entry name" value="G_patch"/>
    <property type="match status" value="1"/>
</dbReference>
<keyword evidence="5" id="KW-1185">Reference proteome</keyword>
<dbReference type="AlphaFoldDB" id="A0A250XPK3"/>
<feature type="domain" description="G-patch" evidence="3">
    <location>
        <begin position="322"/>
        <end position="368"/>
    </location>
</feature>